<dbReference type="EnsemblMetazoa" id="Aqu2.1.06554_001">
    <property type="protein sequence ID" value="Aqu2.1.06554_001"/>
    <property type="gene ID" value="Aqu2.1.06554"/>
</dbReference>
<reference evidence="2" key="1">
    <citation type="journal article" date="2010" name="Nature">
        <title>The Amphimedon queenslandica genome and the evolution of animal complexity.</title>
        <authorList>
            <person name="Srivastava M."/>
            <person name="Simakov O."/>
            <person name="Chapman J."/>
            <person name="Fahey B."/>
            <person name="Gauthier M.E."/>
            <person name="Mitros T."/>
            <person name="Richards G.S."/>
            <person name="Conaco C."/>
            <person name="Dacre M."/>
            <person name="Hellsten U."/>
            <person name="Larroux C."/>
            <person name="Putnam N.H."/>
            <person name="Stanke M."/>
            <person name="Adamska M."/>
            <person name="Darling A."/>
            <person name="Degnan S.M."/>
            <person name="Oakley T.H."/>
            <person name="Plachetzki D.C."/>
            <person name="Zhai Y."/>
            <person name="Adamski M."/>
            <person name="Calcino A."/>
            <person name="Cummins S.F."/>
            <person name="Goodstein D.M."/>
            <person name="Harris C."/>
            <person name="Jackson D.J."/>
            <person name="Leys S.P."/>
            <person name="Shu S."/>
            <person name="Woodcroft B.J."/>
            <person name="Vervoort M."/>
            <person name="Kosik K.S."/>
            <person name="Manning G."/>
            <person name="Degnan B.M."/>
            <person name="Rokhsar D.S."/>
        </authorList>
    </citation>
    <scope>NUCLEOTIDE SEQUENCE [LARGE SCALE GENOMIC DNA]</scope>
</reference>
<dbReference type="KEGG" id="aqu:109591093"/>
<sequence length="240" mass="27086">MSEEMIDVKTKSKETSKEDICDVLQSRYDITEHEIQTVDVLLLSPGHFHVKALQTITNKVKQSKKKPPSGWTFKIVKVPMASATASLPPSLPLTVTCSSILTSSDPILIDVTTYHPNPAWLKIQDNTDNFTETFYSNIKTHINRPIVLKVKKKDSSIECNTYFYGDSVQPVIEVHIRPSNDVGVNDADVEKILEQFDPTWDKYCIYLKAETVNENNVAKTQNAVLPSPRDKPFFMIEATV</sequence>
<gene>
    <name evidence="1" type="primary">109591093</name>
</gene>
<dbReference type="AlphaFoldDB" id="A0A1X7SWM9"/>
<name>A0A1X7SWM9_AMPQE</name>
<dbReference type="Proteomes" id="UP000007879">
    <property type="component" value="Unassembled WGS sequence"/>
</dbReference>
<evidence type="ECO:0000313" key="2">
    <source>
        <dbReference type="Proteomes" id="UP000007879"/>
    </source>
</evidence>
<reference evidence="1" key="2">
    <citation type="submission" date="2017-05" db="UniProtKB">
        <authorList>
            <consortium name="EnsemblMetazoa"/>
        </authorList>
    </citation>
    <scope>IDENTIFICATION</scope>
</reference>
<evidence type="ECO:0000313" key="1">
    <source>
        <dbReference type="EnsemblMetazoa" id="Aqu2.1.06554_001"/>
    </source>
</evidence>
<proteinExistence type="predicted"/>
<dbReference type="EnsemblMetazoa" id="XM_020006897.1">
    <property type="protein sequence ID" value="XP_019862456.1"/>
    <property type="gene ID" value="LOC109591093"/>
</dbReference>
<organism evidence="1">
    <name type="scientific">Amphimedon queenslandica</name>
    <name type="common">Sponge</name>
    <dbReference type="NCBI Taxonomy" id="400682"/>
    <lineage>
        <taxon>Eukaryota</taxon>
        <taxon>Metazoa</taxon>
        <taxon>Porifera</taxon>
        <taxon>Demospongiae</taxon>
        <taxon>Heteroscleromorpha</taxon>
        <taxon>Haplosclerida</taxon>
        <taxon>Niphatidae</taxon>
        <taxon>Amphimedon</taxon>
    </lineage>
</organism>
<accession>A0A1X7SWM9</accession>
<keyword evidence="2" id="KW-1185">Reference proteome</keyword>
<dbReference type="InParanoid" id="A0A1X7SWM9"/>
<protein>
    <submittedName>
        <fullName evidence="1">Uncharacterized protein</fullName>
    </submittedName>
</protein>